<dbReference type="RefSeq" id="WP_305732406.1">
    <property type="nucleotide sequence ID" value="NZ_OW150024.1"/>
</dbReference>
<accession>A0ABN8HJ37</accession>
<proteinExistence type="predicted"/>
<keyword evidence="3" id="KW-1185">Reference proteome</keyword>
<dbReference type="Proteomes" id="UP001295463">
    <property type="component" value="Chromosome"/>
</dbReference>
<feature type="transmembrane region" description="Helical" evidence="1">
    <location>
        <begin position="6"/>
        <end position="24"/>
    </location>
</feature>
<keyword evidence="1" id="KW-0812">Transmembrane</keyword>
<keyword evidence="1" id="KW-1133">Transmembrane helix</keyword>
<gene>
    <name evidence="2" type="ORF">GEAMG1_1760</name>
</gene>
<dbReference type="EMBL" id="OW150024">
    <property type="protein sequence ID" value="CAH2031592.1"/>
    <property type="molecule type" value="Genomic_DNA"/>
</dbReference>
<feature type="transmembrane region" description="Helical" evidence="1">
    <location>
        <begin position="55"/>
        <end position="77"/>
    </location>
</feature>
<keyword evidence="1" id="KW-0472">Membrane</keyword>
<organism evidence="2 3">
    <name type="scientific">Trichlorobacter ammonificans</name>
    <dbReference type="NCBI Taxonomy" id="2916410"/>
    <lineage>
        <taxon>Bacteria</taxon>
        <taxon>Pseudomonadati</taxon>
        <taxon>Thermodesulfobacteriota</taxon>
        <taxon>Desulfuromonadia</taxon>
        <taxon>Geobacterales</taxon>
        <taxon>Geobacteraceae</taxon>
        <taxon>Trichlorobacter</taxon>
    </lineage>
</organism>
<evidence type="ECO:0000313" key="3">
    <source>
        <dbReference type="Proteomes" id="UP001295463"/>
    </source>
</evidence>
<reference evidence="2 3" key="1">
    <citation type="submission" date="2022-03" db="EMBL/GenBank/DDBJ databases">
        <authorList>
            <person name="Koch H."/>
        </authorList>
    </citation>
    <scope>NUCLEOTIDE SEQUENCE [LARGE SCALE GENOMIC DNA]</scope>
    <source>
        <strain evidence="2 3">G1</strain>
    </source>
</reference>
<protein>
    <submittedName>
        <fullName evidence="2">Uncharacterized protein</fullName>
    </submittedName>
</protein>
<name>A0ABN8HJ37_9BACT</name>
<evidence type="ECO:0000313" key="2">
    <source>
        <dbReference type="EMBL" id="CAH2031592.1"/>
    </source>
</evidence>
<evidence type="ECO:0000256" key="1">
    <source>
        <dbReference type="SAM" id="Phobius"/>
    </source>
</evidence>
<feature type="transmembrane region" description="Helical" evidence="1">
    <location>
        <begin position="31"/>
        <end position="49"/>
    </location>
</feature>
<sequence>MQDAFSLAGLVVLAFIVSMPCGYLRESFRKFSFPWLLMAHLPIPLVYHLRHLAGFDWHVIPLTLTSAIGGQMLGGWYKRRVRRGRKASERVP</sequence>